<dbReference type="CDD" id="cd06222">
    <property type="entry name" value="RNase_H_like"/>
    <property type="match status" value="1"/>
</dbReference>
<organism evidence="12 13">
    <name type="scientific">Camellia sinensis</name>
    <name type="common">Tea plant</name>
    <name type="synonym">Thea sinensis</name>
    <dbReference type="NCBI Taxonomy" id="4442"/>
    <lineage>
        <taxon>Eukaryota</taxon>
        <taxon>Viridiplantae</taxon>
        <taxon>Streptophyta</taxon>
        <taxon>Embryophyta</taxon>
        <taxon>Tracheophyta</taxon>
        <taxon>Spermatophyta</taxon>
        <taxon>Magnoliopsida</taxon>
        <taxon>eudicotyledons</taxon>
        <taxon>Gunneridae</taxon>
        <taxon>Pentapetalae</taxon>
        <taxon>asterids</taxon>
        <taxon>Ericales</taxon>
        <taxon>Theaceae</taxon>
        <taxon>Camellia</taxon>
    </lineage>
</organism>
<feature type="domain" description="CCHC-type" evidence="11">
    <location>
        <begin position="242"/>
        <end position="256"/>
    </location>
</feature>
<dbReference type="PROSITE" id="PS50158">
    <property type="entry name" value="ZF_CCHC"/>
    <property type="match status" value="1"/>
</dbReference>
<keyword evidence="13" id="KW-1185">Reference proteome</keyword>
<dbReference type="GO" id="GO:0000956">
    <property type="term" value="P:nuclear-transcribed mRNA catabolic process"/>
    <property type="evidence" value="ECO:0007669"/>
    <property type="project" value="TreeGrafter"/>
</dbReference>
<dbReference type="Gene3D" id="3.40.50.12390">
    <property type="match status" value="2"/>
</dbReference>
<dbReference type="InterPro" id="IPR027073">
    <property type="entry name" value="5_3_exoribonuclease"/>
</dbReference>
<evidence type="ECO:0000256" key="4">
    <source>
        <dbReference type="ARBA" id="ARBA00022722"/>
    </source>
</evidence>
<dbReference type="SMART" id="SM00343">
    <property type="entry name" value="ZnF_C2HC"/>
    <property type="match status" value="1"/>
</dbReference>
<evidence type="ECO:0000256" key="8">
    <source>
        <dbReference type="PROSITE-ProRule" id="PRU00047"/>
    </source>
</evidence>
<dbReference type="PANTHER" id="PTHR12341:SF41">
    <property type="entry name" value="5'-3' EXORIBONUCLEASE 2"/>
    <property type="match status" value="1"/>
</dbReference>
<dbReference type="GO" id="GO:0004534">
    <property type="term" value="F:5'-3' RNA exonuclease activity"/>
    <property type="evidence" value="ECO:0007669"/>
    <property type="project" value="TreeGrafter"/>
</dbReference>
<evidence type="ECO:0000256" key="3">
    <source>
        <dbReference type="ARBA" id="ARBA00022664"/>
    </source>
</evidence>
<keyword evidence="7 9" id="KW-0175">Coiled coil</keyword>
<proteinExistence type="inferred from homology"/>
<keyword evidence="2" id="KW-0698">rRNA processing</keyword>
<evidence type="ECO:0000256" key="1">
    <source>
        <dbReference type="ARBA" id="ARBA00006994"/>
    </source>
</evidence>
<dbReference type="Pfam" id="PF13456">
    <property type="entry name" value="RVT_3"/>
    <property type="match status" value="1"/>
</dbReference>
<keyword evidence="3" id="KW-0507">mRNA processing</keyword>
<dbReference type="AlphaFoldDB" id="A0A7J7HR79"/>
<name>A0A7J7HR79_CAMSI</name>
<keyword evidence="8" id="KW-0863">Zinc-finger</keyword>
<evidence type="ECO:0000256" key="5">
    <source>
        <dbReference type="ARBA" id="ARBA00022801"/>
    </source>
</evidence>
<evidence type="ECO:0000259" key="11">
    <source>
        <dbReference type="PROSITE" id="PS50158"/>
    </source>
</evidence>
<dbReference type="GO" id="GO:0006364">
    <property type="term" value="P:rRNA processing"/>
    <property type="evidence" value="ECO:0007669"/>
    <property type="project" value="UniProtKB-KW"/>
</dbReference>
<feature type="region of interest" description="Disordered" evidence="10">
    <location>
        <begin position="864"/>
        <end position="891"/>
    </location>
</feature>
<evidence type="ECO:0000313" key="13">
    <source>
        <dbReference type="Proteomes" id="UP000593564"/>
    </source>
</evidence>
<keyword evidence="8" id="KW-0479">Metal-binding</keyword>
<dbReference type="InterPro" id="IPR044730">
    <property type="entry name" value="RNase_H-like_dom_plant"/>
</dbReference>
<feature type="region of interest" description="Disordered" evidence="10">
    <location>
        <begin position="743"/>
        <end position="770"/>
    </location>
</feature>
<dbReference type="Pfam" id="PF00098">
    <property type="entry name" value="zf-CCHC"/>
    <property type="match status" value="1"/>
</dbReference>
<gene>
    <name evidence="12" type="ORF">HYC85_007911</name>
</gene>
<dbReference type="GO" id="GO:0008270">
    <property type="term" value="F:zinc ion binding"/>
    <property type="evidence" value="ECO:0007669"/>
    <property type="project" value="UniProtKB-KW"/>
</dbReference>
<dbReference type="Proteomes" id="UP000593564">
    <property type="component" value="Unassembled WGS sequence"/>
</dbReference>
<dbReference type="EMBL" id="JACBKZ010000003">
    <property type="protein sequence ID" value="KAF5955055.1"/>
    <property type="molecule type" value="Genomic_DNA"/>
</dbReference>
<feature type="region of interest" description="Disordered" evidence="10">
    <location>
        <begin position="129"/>
        <end position="155"/>
    </location>
</feature>
<feature type="coiled-coil region" evidence="9">
    <location>
        <begin position="499"/>
        <end position="526"/>
    </location>
</feature>
<dbReference type="InterPro" id="IPR036397">
    <property type="entry name" value="RNaseH_sf"/>
</dbReference>
<feature type="compositionally biased region" description="Polar residues" evidence="10">
    <location>
        <begin position="439"/>
        <end position="454"/>
    </location>
</feature>
<keyword evidence="5" id="KW-0378">Hydrolase</keyword>
<dbReference type="InterPro" id="IPR036875">
    <property type="entry name" value="Znf_CCHC_sf"/>
</dbReference>
<evidence type="ECO:0000256" key="10">
    <source>
        <dbReference type="SAM" id="MobiDB-lite"/>
    </source>
</evidence>
<evidence type="ECO:0000256" key="2">
    <source>
        <dbReference type="ARBA" id="ARBA00022552"/>
    </source>
</evidence>
<dbReference type="FunFam" id="3.40.50.12390:FF:000003">
    <property type="entry name" value="5'-3' exoribonuclease"/>
    <property type="match status" value="1"/>
</dbReference>
<protein>
    <recommendedName>
        <fullName evidence="11">CCHC-type domain-containing protein</fullName>
    </recommendedName>
</protein>
<comment type="similarity">
    <text evidence="1">Belongs to the 5'-3' exonuclease family. XRN2/RAT1 subfamily.</text>
</comment>
<dbReference type="InterPro" id="IPR002156">
    <property type="entry name" value="RNaseH_domain"/>
</dbReference>
<keyword evidence="6" id="KW-0269">Exonuclease</keyword>
<dbReference type="InterPro" id="IPR001878">
    <property type="entry name" value="Znf_CCHC"/>
</dbReference>
<dbReference type="PANTHER" id="PTHR12341">
    <property type="entry name" value="5'-&gt;3' EXORIBONUCLEASE"/>
    <property type="match status" value="1"/>
</dbReference>
<evidence type="ECO:0000256" key="7">
    <source>
        <dbReference type="ARBA" id="ARBA00023054"/>
    </source>
</evidence>
<sequence length="1133" mass="128524">MGVPAFYRWLAEKYPMVVVDVIEEEPVEIEGVKIPVDTSKSNPNNIEFDNLYLDMNGIIHPCFHPEDRPSPTTFDEVFQCMFDYIDRLFVMVRPRKLLFMAIDGVAPRAKMNQQRSRRFRAAKDAADAAAEEGRLREEFEREGRKLPPKQESQTCDSNVITPGTEFMAVLSIALQYYIHLRLNNDPGWKSVKVILSDANVPGEGEHKIMSYIRLQRNLPGYDPNTRHCLYGLVVFTPGQQDKCFLCGQAGHLAADCEGKAKRKAGDFDEKGDADVVPKKPYQFLNIWTLREYLEYEMRIPNLPFEFDFECIVDDFIFMCFFVGNDFLPHMPTLEIREGAINLLLAVYKKELRAMGGYLTDGSKPNLSRVEHFIQAVGLYEDKIFQKRARLHQRQAERIKRGKAQAKRGDDVEPQVKPESLVPVAHFRGSRLASGPSPSPYQQTGSNYSSPNSMSVRNGCQKQFGSYDNKQTHVRAQKAARTTSGATVGAAIVEAENSLETDVHENKEELKIKLKELLREKSDVFNSENPEQDKVKLGEPGWKERYYEEKFSAKTPEEVEMIRKDVDLDQLNISFELDFEVDMNGKRYAWQGIAKLPFIDEARLLAEVAKIEHTLVEEEVRRNSVMSDMLFVALSHPLSPYIFSFDDRCKQLTDKERAGIKEQLDPRARATCSGGMNGYISLCAGDPCPPIFRSPLSGMEDIMDNQVICAIYRLPDAHKHITRPPAGVIFPKKSVEIGDLKPEPALWHEDNGRKPWENRRQDPPGSISGRQLGDAAHRLVANSLQLRANPNGYSDQMHGPPPYVAAYGQPYSSTKTIDSMIRSAIGWIHLGQAILRKLPRVTTTGHQISMQYKITMIVHERNNRSTAQHREHHPTQGYYRPGFQQNGGNMHQYPHHVVQTPIPAGAHFHQQSGGYSNTYGSYQSYGAAGYHHSSGSWAPQLYYSPPSRVSREENVVFFFALYAAWWETWIIRSQQADEEGEQASGKLKCWNAATSLADYPQQRIVVDGSWTSVMARTGLAWVWLDDADNVVKQDAILGPHMLSSQQTEAAAVLQASRWASQQGIKSLLLQTDCLVLVQLMQHFDQDEDWQLHSILHDILLCTKHFVYVVLEKVDRAVVQPAHFLAHSVTLSFET</sequence>
<dbReference type="GO" id="GO:0006397">
    <property type="term" value="P:mRNA processing"/>
    <property type="evidence" value="ECO:0007669"/>
    <property type="project" value="UniProtKB-KW"/>
</dbReference>
<accession>A0A7J7HR79</accession>
<evidence type="ECO:0000256" key="9">
    <source>
        <dbReference type="SAM" id="Coils"/>
    </source>
</evidence>
<dbReference type="InterPro" id="IPR004859">
    <property type="entry name" value="Xrn1_N"/>
</dbReference>
<evidence type="ECO:0000313" key="12">
    <source>
        <dbReference type="EMBL" id="KAF5955055.1"/>
    </source>
</evidence>
<dbReference type="GO" id="GO:0003723">
    <property type="term" value="F:RNA binding"/>
    <property type="evidence" value="ECO:0007669"/>
    <property type="project" value="TreeGrafter"/>
</dbReference>
<dbReference type="SUPFAM" id="SSF57756">
    <property type="entry name" value="Retrovirus zinc finger-like domains"/>
    <property type="match status" value="1"/>
</dbReference>
<feature type="region of interest" description="Disordered" evidence="10">
    <location>
        <begin position="428"/>
        <end position="454"/>
    </location>
</feature>
<keyword evidence="4" id="KW-0540">Nuclease</keyword>
<feature type="compositionally biased region" description="Basic and acidic residues" evidence="10">
    <location>
        <begin position="129"/>
        <end position="145"/>
    </location>
</feature>
<dbReference type="Gene3D" id="1.25.40.1050">
    <property type="match status" value="1"/>
</dbReference>
<keyword evidence="8" id="KW-0862">Zinc</keyword>
<dbReference type="GO" id="GO:0005634">
    <property type="term" value="C:nucleus"/>
    <property type="evidence" value="ECO:0007669"/>
    <property type="project" value="TreeGrafter"/>
</dbReference>
<dbReference type="Gene3D" id="3.30.420.10">
    <property type="entry name" value="Ribonuclease H-like superfamily/Ribonuclease H"/>
    <property type="match status" value="1"/>
</dbReference>
<reference evidence="13" key="1">
    <citation type="journal article" date="2020" name="Nat. Commun.">
        <title>Genome assembly of wild tea tree DASZ reveals pedigree and selection history of tea varieties.</title>
        <authorList>
            <person name="Zhang W."/>
            <person name="Zhang Y."/>
            <person name="Qiu H."/>
            <person name="Guo Y."/>
            <person name="Wan H."/>
            <person name="Zhang X."/>
            <person name="Scossa F."/>
            <person name="Alseekh S."/>
            <person name="Zhang Q."/>
            <person name="Wang P."/>
            <person name="Xu L."/>
            <person name="Schmidt M.H."/>
            <person name="Jia X."/>
            <person name="Li D."/>
            <person name="Zhu A."/>
            <person name="Guo F."/>
            <person name="Chen W."/>
            <person name="Ni D."/>
            <person name="Usadel B."/>
            <person name="Fernie A.R."/>
            <person name="Wen W."/>
        </authorList>
    </citation>
    <scope>NUCLEOTIDE SEQUENCE [LARGE SCALE GENOMIC DNA]</scope>
    <source>
        <strain evidence="13">cv. G240</strain>
    </source>
</reference>
<dbReference type="Pfam" id="PF17846">
    <property type="entry name" value="XRN_M"/>
    <property type="match status" value="2"/>
</dbReference>
<feature type="compositionally biased region" description="Basic and acidic residues" evidence="10">
    <location>
        <begin position="743"/>
        <end position="761"/>
    </location>
</feature>
<comment type="caution">
    <text evidence="12">The sequence shown here is derived from an EMBL/GenBank/DDBJ whole genome shotgun (WGS) entry which is preliminary data.</text>
</comment>
<dbReference type="Pfam" id="PF03159">
    <property type="entry name" value="XRN_N"/>
    <property type="match status" value="1"/>
</dbReference>
<dbReference type="GO" id="GO:0004523">
    <property type="term" value="F:RNA-DNA hybrid ribonuclease activity"/>
    <property type="evidence" value="ECO:0007669"/>
    <property type="project" value="InterPro"/>
</dbReference>
<dbReference type="CDD" id="cd18673">
    <property type="entry name" value="PIN_XRN1-2-like"/>
    <property type="match status" value="1"/>
</dbReference>
<dbReference type="InterPro" id="IPR041412">
    <property type="entry name" value="Xrn1_helical"/>
</dbReference>
<reference evidence="12 13" key="2">
    <citation type="submission" date="2020-07" db="EMBL/GenBank/DDBJ databases">
        <title>Genome assembly of wild tea tree DASZ reveals pedigree and selection history of tea varieties.</title>
        <authorList>
            <person name="Zhang W."/>
        </authorList>
    </citation>
    <scope>NUCLEOTIDE SEQUENCE [LARGE SCALE GENOMIC DNA]</scope>
    <source>
        <strain evidence="13">cv. G240</strain>
        <tissue evidence="12">Leaf</tissue>
    </source>
</reference>
<evidence type="ECO:0000256" key="6">
    <source>
        <dbReference type="ARBA" id="ARBA00022839"/>
    </source>
</evidence>